<dbReference type="Proteomes" id="UP000593880">
    <property type="component" value="Plasmid unnamed"/>
</dbReference>
<dbReference type="OrthoDB" id="8453584at2"/>
<dbReference type="RefSeq" id="WP_128929565.1">
    <property type="nucleotide sequence ID" value="NZ_BMHC01000010.1"/>
</dbReference>
<protein>
    <recommendedName>
        <fullName evidence="2">CD-NTase-associated protein 15 domain-containing protein</fullName>
    </recommendedName>
</protein>
<dbReference type="Pfam" id="PF18153">
    <property type="entry name" value="Cap15_CD_rec"/>
    <property type="match status" value="1"/>
</dbReference>
<keyword evidence="4" id="KW-0614">Plasmid</keyword>
<evidence type="ECO:0000313" key="6">
    <source>
        <dbReference type="Proteomes" id="UP000625079"/>
    </source>
</evidence>
<dbReference type="Proteomes" id="UP000625079">
    <property type="component" value="Unassembled WGS sequence"/>
</dbReference>
<gene>
    <name evidence="3" type="ORF">GCM10010987_43950</name>
    <name evidence="4" type="ORF">XH86_40170</name>
</gene>
<dbReference type="AlphaFoldDB" id="A0A410VIY9"/>
<dbReference type="InterPro" id="IPR041208">
    <property type="entry name" value="Cap15"/>
</dbReference>
<feature type="domain" description="CD-NTase-associated protein 15" evidence="2">
    <location>
        <begin position="71"/>
        <end position="192"/>
    </location>
</feature>
<sequence length="197" mass="22304">MINFLQTRLLFTIVVCLAIAIFAGLKFADVFTGNTYEDVWIFSRYVFGIPAALAVVIYGAWRAIPILQRMTFPYLGGRWTGVLRYGPPDRQELRDATLTIRHHLSGMSLVLETRESTSTTLAVVATRDPTGTQYHVYYVFENRRKAEYTKPGLPTIYRGVAIMSVGMSGTKTLSGEYFTDQPTNGIAEFKLERHAWF</sequence>
<keyword evidence="1" id="KW-1133">Transmembrane helix</keyword>
<evidence type="ECO:0000259" key="2">
    <source>
        <dbReference type="Pfam" id="PF18153"/>
    </source>
</evidence>
<evidence type="ECO:0000313" key="5">
    <source>
        <dbReference type="Proteomes" id="UP000593880"/>
    </source>
</evidence>
<evidence type="ECO:0000313" key="3">
    <source>
        <dbReference type="EMBL" id="GGI27351.1"/>
    </source>
</evidence>
<dbReference type="EMBL" id="BMHC01000010">
    <property type="protein sequence ID" value="GGI27351.1"/>
    <property type="molecule type" value="Genomic_DNA"/>
</dbReference>
<reference evidence="3" key="1">
    <citation type="journal article" date="2014" name="Int. J. Syst. Evol. Microbiol.">
        <title>Complete genome sequence of Corynebacterium casei LMG S-19264T (=DSM 44701T), isolated from a smear-ripened cheese.</title>
        <authorList>
            <consortium name="US DOE Joint Genome Institute (JGI-PGF)"/>
            <person name="Walter F."/>
            <person name="Albersmeier A."/>
            <person name="Kalinowski J."/>
            <person name="Ruckert C."/>
        </authorList>
    </citation>
    <scope>NUCLEOTIDE SEQUENCE</scope>
    <source>
        <strain evidence="3">CGMCC 1.15034</strain>
    </source>
</reference>
<dbReference type="EMBL" id="CP030058">
    <property type="protein sequence ID" value="QOZ64840.1"/>
    <property type="molecule type" value="Genomic_DNA"/>
</dbReference>
<organism evidence="3 6">
    <name type="scientific">Bradyrhizobium guangdongense</name>
    <dbReference type="NCBI Taxonomy" id="1325090"/>
    <lineage>
        <taxon>Bacteria</taxon>
        <taxon>Pseudomonadati</taxon>
        <taxon>Pseudomonadota</taxon>
        <taxon>Alphaproteobacteria</taxon>
        <taxon>Hyphomicrobiales</taxon>
        <taxon>Nitrobacteraceae</taxon>
        <taxon>Bradyrhizobium</taxon>
    </lineage>
</organism>
<proteinExistence type="predicted"/>
<evidence type="ECO:0000313" key="4">
    <source>
        <dbReference type="EMBL" id="QOZ64840.1"/>
    </source>
</evidence>
<geneLocation type="plasmid" evidence="4 5">
    <name>unnamed</name>
</geneLocation>
<reference evidence="3" key="3">
    <citation type="submission" date="2022-12" db="EMBL/GenBank/DDBJ databases">
        <authorList>
            <person name="Sun Q."/>
            <person name="Zhou Y."/>
        </authorList>
    </citation>
    <scope>NUCLEOTIDE SEQUENCE</scope>
    <source>
        <strain evidence="3">CGMCC 1.15034</strain>
    </source>
</reference>
<reference evidence="4 5" key="2">
    <citation type="submission" date="2018-06" db="EMBL/GenBank/DDBJ databases">
        <title>Comparative genomics of rhizobia nodulating Arachis hypogaea in China.</title>
        <authorList>
            <person name="Li Y."/>
        </authorList>
    </citation>
    <scope>NUCLEOTIDE SEQUENCE [LARGE SCALE GENOMIC DNA]</scope>
    <source>
        <strain evidence="4 5">CCBAU 51658</strain>
        <plasmid evidence="4 5">unnamed</plasmid>
    </source>
</reference>
<feature type="transmembrane region" description="Helical" evidence="1">
    <location>
        <begin position="40"/>
        <end position="61"/>
    </location>
</feature>
<keyword evidence="1" id="KW-0472">Membrane</keyword>
<name>A0A410VIY9_9BRAD</name>
<keyword evidence="1" id="KW-0812">Transmembrane</keyword>
<keyword evidence="5" id="KW-1185">Reference proteome</keyword>
<accession>A0A410VIY9</accession>
<dbReference type="GeneID" id="39480862"/>
<evidence type="ECO:0000256" key="1">
    <source>
        <dbReference type="SAM" id="Phobius"/>
    </source>
</evidence>
<feature type="transmembrane region" description="Helical" evidence="1">
    <location>
        <begin position="9"/>
        <end position="28"/>
    </location>
</feature>